<dbReference type="EMBL" id="MQVS01000004">
    <property type="protein sequence ID" value="OKL51880.1"/>
    <property type="molecule type" value="Genomic_DNA"/>
</dbReference>
<keyword evidence="2" id="KW-1185">Reference proteome</keyword>
<dbReference type="Pfam" id="PF13822">
    <property type="entry name" value="ACC_epsilon"/>
    <property type="match status" value="1"/>
</dbReference>
<name>A0A1Q5PWW3_9ACTO</name>
<comment type="caution">
    <text evidence="1">The sequence shown here is derived from an EMBL/GenBank/DDBJ whole genome shotgun (WGS) entry which is preliminary data.</text>
</comment>
<evidence type="ECO:0000313" key="2">
    <source>
        <dbReference type="Proteomes" id="UP000185612"/>
    </source>
</evidence>
<dbReference type="AlphaFoldDB" id="A0A1Q5PWW3"/>
<dbReference type="GO" id="GO:0003989">
    <property type="term" value="F:acetyl-CoA carboxylase activity"/>
    <property type="evidence" value="ECO:0007669"/>
    <property type="project" value="InterPro"/>
</dbReference>
<dbReference type="Proteomes" id="UP000185612">
    <property type="component" value="Unassembled WGS sequence"/>
</dbReference>
<dbReference type="InterPro" id="IPR032716">
    <property type="entry name" value="ACC_epsilon"/>
</dbReference>
<organism evidence="1 2">
    <name type="scientific">Buchananella hordeovulneris</name>
    <dbReference type="NCBI Taxonomy" id="52770"/>
    <lineage>
        <taxon>Bacteria</taxon>
        <taxon>Bacillati</taxon>
        <taxon>Actinomycetota</taxon>
        <taxon>Actinomycetes</taxon>
        <taxon>Actinomycetales</taxon>
        <taxon>Actinomycetaceae</taxon>
        <taxon>Buchananella</taxon>
    </lineage>
</organism>
<proteinExistence type="predicted"/>
<accession>A0A1Q5PWW3</accession>
<gene>
    <name evidence="1" type="ORF">BSZ40_05175</name>
</gene>
<dbReference type="RefSeq" id="WP_073823990.1">
    <property type="nucleotide sequence ID" value="NZ_JAUNKL010000002.1"/>
</dbReference>
<sequence>MSEVQVVRGAPDDDELAAVVASLAALAAATPPAPAPAAPNTGWQQRVRLTPGALPFGPPGWSRTWH</sequence>
<evidence type="ECO:0008006" key="3">
    <source>
        <dbReference type="Google" id="ProtNLM"/>
    </source>
</evidence>
<protein>
    <recommendedName>
        <fullName evidence="3">Acyl-CoA carboxylase subunit epsilon</fullName>
    </recommendedName>
</protein>
<reference evidence="2" key="1">
    <citation type="submission" date="2016-12" db="EMBL/GenBank/DDBJ databases">
        <authorList>
            <person name="Meng X."/>
        </authorList>
    </citation>
    <scope>NUCLEOTIDE SEQUENCE [LARGE SCALE GENOMIC DNA]</scope>
    <source>
        <strain evidence="2">DSM 20732</strain>
    </source>
</reference>
<dbReference type="InParanoid" id="A0A1Q5PWW3"/>
<evidence type="ECO:0000313" key="1">
    <source>
        <dbReference type="EMBL" id="OKL51880.1"/>
    </source>
</evidence>
<dbReference type="GO" id="GO:0004658">
    <property type="term" value="F:propionyl-CoA carboxylase activity"/>
    <property type="evidence" value="ECO:0007669"/>
    <property type="project" value="InterPro"/>
</dbReference>
<dbReference type="STRING" id="52770.BSZ40_05175"/>